<organism evidence="1 2">
    <name type="scientific">Metaclostridioides mangenotii</name>
    <dbReference type="NCBI Taxonomy" id="1540"/>
    <lineage>
        <taxon>Bacteria</taxon>
        <taxon>Bacillati</taxon>
        <taxon>Bacillota</taxon>
        <taxon>Clostridia</taxon>
        <taxon>Peptostreptococcales</taxon>
        <taxon>Peptostreptococcaceae</taxon>
        <taxon>Metaclostridioides</taxon>
    </lineage>
</organism>
<sequence>MINYTIEIPLTGYVSIEVTANNEKEAINKAFESATLEEIVEWELHEYVTQGNCSRALKNEIEVFKED</sequence>
<reference evidence="1 2" key="1">
    <citation type="submission" date="2021-03" db="EMBL/GenBank/DDBJ databases">
        <title>Genomic Encyclopedia of Type Strains, Phase IV (KMG-IV): sequencing the most valuable type-strain genomes for metagenomic binning, comparative biology and taxonomic classification.</title>
        <authorList>
            <person name="Goeker M."/>
        </authorList>
    </citation>
    <scope>NUCLEOTIDE SEQUENCE [LARGE SCALE GENOMIC DNA]</scope>
    <source>
        <strain evidence="1 2">DSM 1289</strain>
    </source>
</reference>
<name>A0ABS4EBS5_9FIRM</name>
<evidence type="ECO:0000313" key="2">
    <source>
        <dbReference type="Proteomes" id="UP000767291"/>
    </source>
</evidence>
<dbReference type="RefSeq" id="WP_209456829.1">
    <property type="nucleotide sequence ID" value="NZ_BAAACS010000012.1"/>
</dbReference>
<dbReference type="Proteomes" id="UP000767291">
    <property type="component" value="Unassembled WGS sequence"/>
</dbReference>
<dbReference type="EMBL" id="JAGGJX010000003">
    <property type="protein sequence ID" value="MBP1855384.1"/>
    <property type="molecule type" value="Genomic_DNA"/>
</dbReference>
<comment type="caution">
    <text evidence="1">The sequence shown here is derived from an EMBL/GenBank/DDBJ whole genome shotgun (WGS) entry which is preliminary data.</text>
</comment>
<keyword evidence="2" id="KW-1185">Reference proteome</keyword>
<proteinExistence type="predicted"/>
<evidence type="ECO:0000313" key="1">
    <source>
        <dbReference type="EMBL" id="MBP1855384.1"/>
    </source>
</evidence>
<accession>A0ABS4EBS5</accession>
<protein>
    <submittedName>
        <fullName evidence="1">Uncharacterized protein</fullName>
    </submittedName>
</protein>
<gene>
    <name evidence="1" type="ORF">J2Z43_001779</name>
</gene>